<dbReference type="Gene3D" id="3.10.129.10">
    <property type="entry name" value="Hotdog Thioesterase"/>
    <property type="match status" value="1"/>
</dbReference>
<dbReference type="InterPro" id="IPR002539">
    <property type="entry name" value="MaoC-like_dom"/>
</dbReference>
<keyword evidence="3" id="KW-1185">Reference proteome</keyword>
<feature type="domain" description="MaoC-like" evidence="1">
    <location>
        <begin position="12"/>
        <end position="129"/>
    </location>
</feature>
<dbReference type="PANTHER" id="PTHR42993:SF1">
    <property type="entry name" value="MAOC-LIKE DEHYDRATASE DOMAIN-CONTAINING PROTEIN"/>
    <property type="match status" value="1"/>
</dbReference>
<comment type="caution">
    <text evidence="2">The sequence shown here is derived from an EMBL/GenBank/DDBJ whole genome shotgun (WGS) entry which is preliminary data.</text>
</comment>
<sequence length="156" mass="17904">MTMQIISSHAEFEQHLGKELGVSSWHTITQEQINKFADATLDYQWIHTDEERAKNEGPFGSTIAHGYLTLALIPYLWKEIVDIQNLKMEINYGIESLRFAQPVKVNSKIRLKAKLASIVNLRGVTKVHMGIEMEIENEKKPAFTGEVVFLYHFITD</sequence>
<organism evidence="2 3">
    <name type="scientific">Pedobacter frigidisoli</name>
    <dbReference type="NCBI Taxonomy" id="2530455"/>
    <lineage>
        <taxon>Bacteria</taxon>
        <taxon>Pseudomonadati</taxon>
        <taxon>Bacteroidota</taxon>
        <taxon>Sphingobacteriia</taxon>
        <taxon>Sphingobacteriales</taxon>
        <taxon>Sphingobacteriaceae</taxon>
        <taxon>Pedobacter</taxon>
    </lineage>
</organism>
<dbReference type="InterPro" id="IPR029069">
    <property type="entry name" value="HotDog_dom_sf"/>
</dbReference>
<gene>
    <name evidence="2" type="ORF">EZ449_09440</name>
</gene>
<protein>
    <submittedName>
        <fullName evidence="2">MaoC family dehydratase</fullName>
    </submittedName>
</protein>
<name>A0A4R0P4F8_9SPHI</name>
<evidence type="ECO:0000313" key="3">
    <source>
        <dbReference type="Proteomes" id="UP000291485"/>
    </source>
</evidence>
<dbReference type="PANTHER" id="PTHR42993">
    <property type="entry name" value="MAOC-LIKE DEHYDRATASE DOMAIN-CONTAINING PROTEIN"/>
    <property type="match status" value="1"/>
</dbReference>
<evidence type="ECO:0000259" key="1">
    <source>
        <dbReference type="Pfam" id="PF01575"/>
    </source>
</evidence>
<accession>A0A4R0P4F8</accession>
<dbReference type="Proteomes" id="UP000291485">
    <property type="component" value="Unassembled WGS sequence"/>
</dbReference>
<dbReference type="SUPFAM" id="SSF54637">
    <property type="entry name" value="Thioesterase/thiol ester dehydrase-isomerase"/>
    <property type="match status" value="1"/>
</dbReference>
<dbReference type="EMBL" id="SJSN01000006">
    <property type="protein sequence ID" value="TCD10557.1"/>
    <property type="molecule type" value="Genomic_DNA"/>
</dbReference>
<dbReference type="AlphaFoldDB" id="A0A4R0P4F8"/>
<dbReference type="Pfam" id="PF01575">
    <property type="entry name" value="MaoC_dehydratas"/>
    <property type="match status" value="1"/>
</dbReference>
<dbReference type="InterPro" id="IPR039375">
    <property type="entry name" value="NodN-like"/>
</dbReference>
<dbReference type="CDD" id="cd03450">
    <property type="entry name" value="NodN"/>
    <property type="match status" value="1"/>
</dbReference>
<reference evidence="2 3" key="1">
    <citation type="submission" date="2019-02" db="EMBL/GenBank/DDBJ databases">
        <title>Pedobacter sp. RP-3-11 sp. nov., isolated from Arctic soil.</title>
        <authorList>
            <person name="Dahal R.H."/>
        </authorList>
    </citation>
    <scope>NUCLEOTIDE SEQUENCE [LARGE SCALE GENOMIC DNA]</scope>
    <source>
        <strain evidence="2 3">RP-3-11</strain>
    </source>
</reference>
<dbReference type="OrthoDB" id="9801735at2"/>
<evidence type="ECO:0000313" key="2">
    <source>
        <dbReference type="EMBL" id="TCD10557.1"/>
    </source>
</evidence>
<proteinExistence type="predicted"/>